<dbReference type="InterPro" id="IPR036388">
    <property type="entry name" value="WH-like_DNA-bd_sf"/>
</dbReference>
<proteinExistence type="predicted"/>
<evidence type="ECO:0000313" key="2">
    <source>
        <dbReference type="EMBL" id="MFC6726026.1"/>
    </source>
</evidence>
<gene>
    <name evidence="2" type="ORF">ACFQE1_16980</name>
</gene>
<name>A0ABD5S3G4_9EURY</name>
<organism evidence="2 3">
    <name type="scientific">Halobium palmae</name>
    <dbReference type="NCBI Taxonomy" id="1776492"/>
    <lineage>
        <taxon>Archaea</taxon>
        <taxon>Methanobacteriati</taxon>
        <taxon>Methanobacteriota</taxon>
        <taxon>Stenosarchaea group</taxon>
        <taxon>Halobacteria</taxon>
        <taxon>Halobacteriales</taxon>
        <taxon>Haloferacaceae</taxon>
        <taxon>Halobium</taxon>
    </lineage>
</organism>
<dbReference type="InterPro" id="IPR011991">
    <property type="entry name" value="ArsR-like_HTH"/>
</dbReference>
<keyword evidence="3" id="KW-1185">Reference proteome</keyword>
<dbReference type="CDD" id="cd00090">
    <property type="entry name" value="HTH_ARSR"/>
    <property type="match status" value="1"/>
</dbReference>
<protein>
    <submittedName>
        <fullName evidence="2">Helix-turn-helix domain-containing protein</fullName>
    </submittedName>
</protein>
<dbReference type="Gene3D" id="1.10.10.10">
    <property type="entry name" value="Winged helix-like DNA-binding domain superfamily/Winged helix DNA-binding domain"/>
    <property type="match status" value="1"/>
</dbReference>
<dbReference type="Proteomes" id="UP001596328">
    <property type="component" value="Unassembled WGS sequence"/>
</dbReference>
<comment type="caution">
    <text evidence="2">The sequence shown here is derived from an EMBL/GenBank/DDBJ whole genome shotgun (WGS) entry which is preliminary data.</text>
</comment>
<dbReference type="AlphaFoldDB" id="A0ABD5S3G4"/>
<dbReference type="SUPFAM" id="SSF46785">
    <property type="entry name" value="Winged helix' DNA-binding domain"/>
    <property type="match status" value="1"/>
</dbReference>
<dbReference type="EMBL" id="JBHSWU010000844">
    <property type="protein sequence ID" value="MFC6726026.1"/>
    <property type="molecule type" value="Genomic_DNA"/>
</dbReference>
<feature type="region of interest" description="Disordered" evidence="1">
    <location>
        <begin position="105"/>
        <end position="126"/>
    </location>
</feature>
<dbReference type="InterPro" id="IPR036390">
    <property type="entry name" value="WH_DNA-bd_sf"/>
</dbReference>
<sequence>MVQEWSPREEIDLQEVLDALDDESARHIIRTLTEPMTASELSDACEIPLSTTYRKLDLLTDAKLLDERTEIRSDGHHTTRYVVDFETVTVALTDGDVREFDVRIQRPPKSPDERLASMWEQVRRET</sequence>
<evidence type="ECO:0000313" key="3">
    <source>
        <dbReference type="Proteomes" id="UP001596328"/>
    </source>
</evidence>
<accession>A0ABD5S3G4</accession>
<evidence type="ECO:0000256" key="1">
    <source>
        <dbReference type="SAM" id="MobiDB-lite"/>
    </source>
</evidence>
<dbReference type="Pfam" id="PF12840">
    <property type="entry name" value="HTH_20"/>
    <property type="match status" value="1"/>
</dbReference>
<reference evidence="2 3" key="1">
    <citation type="journal article" date="2019" name="Int. J. Syst. Evol. Microbiol.">
        <title>The Global Catalogue of Microorganisms (GCM) 10K type strain sequencing project: providing services to taxonomists for standard genome sequencing and annotation.</title>
        <authorList>
            <consortium name="The Broad Institute Genomics Platform"/>
            <consortium name="The Broad Institute Genome Sequencing Center for Infectious Disease"/>
            <person name="Wu L."/>
            <person name="Ma J."/>
        </authorList>
    </citation>
    <scope>NUCLEOTIDE SEQUENCE [LARGE SCALE GENOMIC DNA]</scope>
    <source>
        <strain evidence="2 3">NBRC 111368</strain>
    </source>
</reference>